<evidence type="ECO:0000256" key="11">
    <source>
        <dbReference type="ARBA" id="ARBA00037382"/>
    </source>
</evidence>
<feature type="domain" description="BTB" evidence="13">
    <location>
        <begin position="239"/>
        <end position="304"/>
    </location>
</feature>
<keyword evidence="5" id="KW-0221">Differentiation</keyword>
<feature type="compositionally biased region" description="Acidic residues" evidence="12">
    <location>
        <begin position="555"/>
        <end position="580"/>
    </location>
</feature>
<comment type="function">
    <text evidence="11">Putative transcription factor required for axon growth and guidance in the central and peripheral nervous systems. Repels CNS axons away from the midline by promoting the expression of the midline repellent sli and its receptor robo.</text>
</comment>
<evidence type="ECO:0000256" key="4">
    <source>
        <dbReference type="ARBA" id="ARBA00022473"/>
    </source>
</evidence>
<evidence type="ECO:0000256" key="10">
    <source>
        <dbReference type="ARBA" id="ARBA00025466"/>
    </source>
</evidence>
<dbReference type="PROSITE" id="PS50097">
    <property type="entry name" value="BTB"/>
    <property type="match status" value="1"/>
</dbReference>
<reference evidence="14 15" key="1">
    <citation type="submission" date="2023-09" db="EMBL/GenBank/DDBJ databases">
        <title>Nesidiocoris tenuis whole genome shotgun sequence.</title>
        <authorList>
            <person name="Shibata T."/>
            <person name="Shimoda M."/>
            <person name="Kobayashi T."/>
            <person name="Uehara T."/>
        </authorList>
    </citation>
    <scope>NUCLEOTIDE SEQUENCE [LARGE SCALE GENOMIC DNA]</scope>
    <source>
        <strain evidence="14 15">Japan</strain>
    </source>
</reference>
<dbReference type="InterPro" id="IPR028002">
    <property type="entry name" value="Myb_DNA-bind_5"/>
</dbReference>
<dbReference type="PANTHER" id="PTHR23110">
    <property type="entry name" value="BTB DOMAIN TRANSCRIPTION FACTOR"/>
    <property type="match status" value="1"/>
</dbReference>
<evidence type="ECO:0000256" key="8">
    <source>
        <dbReference type="ARBA" id="ARBA00023163"/>
    </source>
</evidence>
<dbReference type="CDD" id="cd18315">
    <property type="entry name" value="BTB_POZ_BAB-like"/>
    <property type="match status" value="1"/>
</dbReference>
<dbReference type="InterPro" id="IPR011333">
    <property type="entry name" value="SKP1/BTB/POZ_sf"/>
</dbReference>
<accession>A0ABN7AUD4</accession>
<dbReference type="Pfam" id="PF00651">
    <property type="entry name" value="BTB"/>
    <property type="match status" value="1"/>
</dbReference>
<evidence type="ECO:0000313" key="14">
    <source>
        <dbReference type="EMBL" id="BES94057.1"/>
    </source>
</evidence>
<feature type="compositionally biased region" description="Polar residues" evidence="12">
    <location>
        <begin position="525"/>
        <end position="537"/>
    </location>
</feature>
<keyword evidence="8" id="KW-0804">Transcription</keyword>
<feature type="compositionally biased region" description="Low complexity" evidence="12">
    <location>
        <begin position="190"/>
        <end position="208"/>
    </location>
</feature>
<dbReference type="Proteomes" id="UP001307889">
    <property type="component" value="Chromosome 5"/>
</dbReference>
<evidence type="ECO:0000256" key="9">
    <source>
        <dbReference type="ARBA" id="ARBA00023242"/>
    </source>
</evidence>
<dbReference type="PANTHER" id="PTHR23110:SF111">
    <property type="entry name" value="LONGITUDINALS LACKING PROTEIN, ISOFORMS F_I_K_T"/>
    <property type="match status" value="1"/>
</dbReference>
<keyword evidence="4" id="KW-0217">Developmental protein</keyword>
<dbReference type="SUPFAM" id="SSF54695">
    <property type="entry name" value="POZ domain"/>
    <property type="match status" value="1"/>
</dbReference>
<comment type="subcellular location">
    <subcellularLocation>
        <location evidence="1">Nucleus</location>
    </subcellularLocation>
</comment>
<evidence type="ECO:0000256" key="12">
    <source>
        <dbReference type="SAM" id="MobiDB-lite"/>
    </source>
</evidence>
<keyword evidence="15" id="KW-1185">Reference proteome</keyword>
<dbReference type="Gene3D" id="3.30.710.10">
    <property type="entry name" value="Potassium Channel Kv1.1, Chain A"/>
    <property type="match status" value="1"/>
</dbReference>
<gene>
    <name evidence="14" type="ORF">NTJ_06865</name>
</gene>
<feature type="region of interest" description="Disordered" evidence="12">
    <location>
        <begin position="165"/>
        <end position="208"/>
    </location>
</feature>
<evidence type="ECO:0000256" key="3">
    <source>
        <dbReference type="ARBA" id="ARBA00016807"/>
    </source>
</evidence>
<comment type="function">
    <text evidence="10">Involved in transvection phenomena (= synapsis-dependent gene expression), where the synaptic pairing of chromosomes carrying genes with which zeste interacts influences the expression of these genes. Zeste binds to DNA and stimulates transcription from a nearby promoter.</text>
</comment>
<dbReference type="InterPro" id="IPR000210">
    <property type="entry name" value="BTB/POZ_dom"/>
</dbReference>
<evidence type="ECO:0000256" key="7">
    <source>
        <dbReference type="ARBA" id="ARBA00023015"/>
    </source>
</evidence>
<organism evidence="14 15">
    <name type="scientific">Nesidiocoris tenuis</name>
    <dbReference type="NCBI Taxonomy" id="355587"/>
    <lineage>
        <taxon>Eukaryota</taxon>
        <taxon>Metazoa</taxon>
        <taxon>Ecdysozoa</taxon>
        <taxon>Arthropoda</taxon>
        <taxon>Hexapoda</taxon>
        <taxon>Insecta</taxon>
        <taxon>Pterygota</taxon>
        <taxon>Neoptera</taxon>
        <taxon>Paraneoptera</taxon>
        <taxon>Hemiptera</taxon>
        <taxon>Heteroptera</taxon>
        <taxon>Panheteroptera</taxon>
        <taxon>Cimicomorpha</taxon>
        <taxon>Miridae</taxon>
        <taxon>Dicyphina</taxon>
        <taxon>Nesidiocoris</taxon>
    </lineage>
</organism>
<dbReference type="SMART" id="SM00225">
    <property type="entry name" value="BTB"/>
    <property type="match status" value="1"/>
</dbReference>
<dbReference type="EMBL" id="AP028913">
    <property type="protein sequence ID" value="BES94057.1"/>
    <property type="molecule type" value="Genomic_DNA"/>
</dbReference>
<feature type="compositionally biased region" description="Low complexity" evidence="12">
    <location>
        <begin position="381"/>
        <end position="391"/>
    </location>
</feature>
<name>A0ABN7AUD4_9HEMI</name>
<evidence type="ECO:0000256" key="6">
    <source>
        <dbReference type="ARBA" id="ARBA00022902"/>
    </source>
</evidence>
<dbReference type="InterPro" id="IPR051095">
    <property type="entry name" value="Dros_DevTransReg"/>
</dbReference>
<evidence type="ECO:0000256" key="2">
    <source>
        <dbReference type="ARBA" id="ARBA00011764"/>
    </source>
</evidence>
<keyword evidence="9" id="KW-0539">Nucleus</keyword>
<keyword evidence="7" id="KW-0805">Transcription regulation</keyword>
<dbReference type="Pfam" id="PF13873">
    <property type="entry name" value="Myb_DNA-bind_5"/>
    <property type="match status" value="1"/>
</dbReference>
<protein>
    <recommendedName>
        <fullName evidence="3">Regulatory protein zeste</fullName>
    </recommendedName>
</protein>
<feature type="compositionally biased region" description="Polar residues" evidence="12">
    <location>
        <begin position="458"/>
        <end position="467"/>
    </location>
</feature>
<evidence type="ECO:0000256" key="1">
    <source>
        <dbReference type="ARBA" id="ARBA00004123"/>
    </source>
</evidence>
<evidence type="ECO:0000256" key="5">
    <source>
        <dbReference type="ARBA" id="ARBA00022782"/>
    </source>
</evidence>
<evidence type="ECO:0000259" key="13">
    <source>
        <dbReference type="PROSITE" id="PS50097"/>
    </source>
</evidence>
<proteinExistence type="predicted"/>
<feature type="region of interest" description="Disordered" evidence="12">
    <location>
        <begin position="349"/>
        <end position="580"/>
    </location>
</feature>
<comment type="subunit">
    <text evidence="2">Self-associates forming complexes of several hundred monomers.</text>
</comment>
<feature type="compositionally biased region" description="Polar residues" evidence="12">
    <location>
        <begin position="432"/>
        <end position="445"/>
    </location>
</feature>
<sequence>MECVPDLAFLQMAAASNSEMFNKMMWQTTAAGAGAAATATTGTMKQRKTNFTSREVESLLKAVADRKNTVLFGVAGGIGWARAWHEVARAVSAVEGIHRSESDVRKKWTYLKWEAKNTSKPGRDPTSRAVLDILMSKDAAAAAAAAGNSLLEQLLVPGSSPGSPAAVPVKKSSVAGRVSPQLKETSPQVAGSHSAPSPTPSSGGSVSGSGAPEVCLRWNSYHSNMQAVFPSLLNNEQFVDVTLACEGRSIKCHKVMLSACSSYLEELLSQNPCQHPIVFMRDLKFWELQALVEFMYSGEVNVTQDKLPSLLAAADALQIKGLAGPSAGSSVGLGDEDVTQGATDCDDTAAQFTLNRRSRKRKSTNPLPYIHHMQTPPISLKHPYSSHQPSKSSHHSSPPPLAQLPPRHQSPVPQVGQPLSMRMSPPPGAHGTRTTPTPPVSSHTAKSFGVSPRRPGSPQMSLTSQMAPSRAESPSPGGLSHPTGHTGPPNPYRPSTEPDDQQPLALCTHNEPLNLGIDSKEHGSGKSSPIERSSSGPQGFVQEENGMPLIKHEHEDDDDDGENEDQDPDQDDELETGTYE</sequence>
<keyword evidence="6" id="KW-0524">Neurogenesis</keyword>
<evidence type="ECO:0000313" key="15">
    <source>
        <dbReference type="Proteomes" id="UP001307889"/>
    </source>
</evidence>